<dbReference type="PROSITE" id="PS51371">
    <property type="entry name" value="CBS"/>
    <property type="match status" value="2"/>
</dbReference>
<reference evidence="2" key="1">
    <citation type="submission" date="2019-08" db="EMBL/GenBank/DDBJ databases">
        <authorList>
            <person name="Kucharzyk K."/>
            <person name="Murdoch R.W."/>
            <person name="Higgins S."/>
            <person name="Loffler F."/>
        </authorList>
    </citation>
    <scope>NUCLEOTIDE SEQUENCE</scope>
</reference>
<accession>A0A645HRY3</accession>
<dbReference type="Gene3D" id="3.10.580.10">
    <property type="entry name" value="CBS-domain"/>
    <property type="match status" value="1"/>
</dbReference>
<dbReference type="Gene3D" id="3.40.50.10490">
    <property type="entry name" value="Glucose-6-phosphate isomerase like protein, domain 1"/>
    <property type="match status" value="1"/>
</dbReference>
<dbReference type="SUPFAM" id="SSF54631">
    <property type="entry name" value="CBS-domain pair"/>
    <property type="match status" value="1"/>
</dbReference>
<dbReference type="InterPro" id="IPR050986">
    <property type="entry name" value="GutQ/KpsF_isomerases"/>
</dbReference>
<dbReference type="InterPro" id="IPR000644">
    <property type="entry name" value="CBS_dom"/>
</dbReference>
<dbReference type="GO" id="GO:0019146">
    <property type="term" value="F:arabinose-5-phosphate isomerase activity"/>
    <property type="evidence" value="ECO:0007669"/>
    <property type="project" value="UniProtKB-EC"/>
</dbReference>
<dbReference type="Pfam" id="PF00571">
    <property type="entry name" value="CBS"/>
    <property type="match status" value="2"/>
</dbReference>
<dbReference type="SMART" id="SM00116">
    <property type="entry name" value="CBS"/>
    <property type="match status" value="2"/>
</dbReference>
<comment type="caution">
    <text evidence="2">The sequence shown here is derived from an EMBL/GenBank/DDBJ whole genome shotgun (WGS) entry which is preliminary data.</text>
</comment>
<keyword evidence="2" id="KW-0413">Isomerase</keyword>
<dbReference type="CDD" id="cd04604">
    <property type="entry name" value="CBS_pair_SIS_assoc"/>
    <property type="match status" value="1"/>
</dbReference>
<dbReference type="EMBL" id="VSSQ01098344">
    <property type="protein sequence ID" value="MPN41356.1"/>
    <property type="molecule type" value="Genomic_DNA"/>
</dbReference>
<protein>
    <submittedName>
        <fullName evidence="2">Arabinose 5-phosphate isomerase KdsD</fullName>
        <ecNumber evidence="2">5.3.1.13</ecNumber>
    </submittedName>
</protein>
<dbReference type="InterPro" id="IPR046342">
    <property type="entry name" value="CBS_dom_sf"/>
</dbReference>
<evidence type="ECO:0000313" key="2">
    <source>
        <dbReference type="EMBL" id="MPN41356.1"/>
    </source>
</evidence>
<feature type="domain" description="CBS" evidence="1">
    <location>
        <begin position="41"/>
        <end position="99"/>
    </location>
</feature>
<name>A0A645HRY3_9ZZZZ</name>
<evidence type="ECO:0000259" key="1">
    <source>
        <dbReference type="PROSITE" id="PS51371"/>
    </source>
</evidence>
<dbReference type="AlphaFoldDB" id="A0A645HRY3"/>
<dbReference type="PANTHER" id="PTHR42745">
    <property type="match status" value="1"/>
</dbReference>
<organism evidence="2">
    <name type="scientific">bioreactor metagenome</name>
    <dbReference type="NCBI Taxonomy" id="1076179"/>
    <lineage>
        <taxon>unclassified sequences</taxon>
        <taxon>metagenomes</taxon>
        <taxon>ecological metagenomes</taxon>
    </lineage>
</organism>
<gene>
    <name evidence="2" type="primary">kdsD_23</name>
    <name evidence="2" type="ORF">SDC9_188901</name>
</gene>
<sequence length="160" mass="17354">MGDALAVCLLEKRGFSEEDFLAFHPSGALGNGLLYTVSELMITGDKLPIAKEEEMFTDVIQVISAKKLGMAIITDKNGKMTGVLTDGDIRRTLIKHPDVKNLKVKDVMTVEPKTILPGELAAKALHLMEKYSITALAIRDENGYPAGVVHIHDLLKVGVA</sequence>
<proteinExistence type="predicted"/>
<dbReference type="EC" id="5.3.1.13" evidence="2"/>
<dbReference type="PANTHER" id="PTHR42745:SF1">
    <property type="entry name" value="ARABINOSE 5-PHOSPHATE ISOMERASE KDSD"/>
    <property type="match status" value="1"/>
</dbReference>
<feature type="domain" description="CBS" evidence="1">
    <location>
        <begin position="108"/>
        <end position="160"/>
    </location>
</feature>